<dbReference type="GO" id="GO:0004525">
    <property type="term" value="F:ribonuclease III activity"/>
    <property type="evidence" value="ECO:0007669"/>
    <property type="project" value="InterPro"/>
</dbReference>
<protein>
    <submittedName>
        <fullName evidence="3">Endoribonuclease Dicer</fullName>
    </submittedName>
</protein>
<organism evidence="3 4">
    <name type="scientific">Eumeta variegata</name>
    <name type="common">Bagworm moth</name>
    <name type="synonym">Eumeta japonica</name>
    <dbReference type="NCBI Taxonomy" id="151549"/>
    <lineage>
        <taxon>Eukaryota</taxon>
        <taxon>Metazoa</taxon>
        <taxon>Ecdysozoa</taxon>
        <taxon>Arthropoda</taxon>
        <taxon>Hexapoda</taxon>
        <taxon>Insecta</taxon>
        <taxon>Pterygota</taxon>
        <taxon>Neoptera</taxon>
        <taxon>Endopterygota</taxon>
        <taxon>Lepidoptera</taxon>
        <taxon>Glossata</taxon>
        <taxon>Ditrysia</taxon>
        <taxon>Tineoidea</taxon>
        <taxon>Psychidae</taxon>
        <taxon>Oiketicinae</taxon>
        <taxon>Eumeta</taxon>
    </lineage>
</organism>
<dbReference type="Gene3D" id="1.10.1520.10">
    <property type="entry name" value="Ribonuclease III domain"/>
    <property type="match status" value="1"/>
</dbReference>
<accession>A0A4C1SUQ6</accession>
<dbReference type="GO" id="GO:0070578">
    <property type="term" value="C:RISC-loading complex"/>
    <property type="evidence" value="ECO:0007669"/>
    <property type="project" value="TreeGrafter"/>
</dbReference>
<dbReference type="Proteomes" id="UP000299102">
    <property type="component" value="Unassembled WGS sequence"/>
</dbReference>
<dbReference type="PANTHER" id="PTHR14950">
    <property type="entry name" value="DICER-RELATED"/>
    <property type="match status" value="1"/>
</dbReference>
<keyword evidence="2" id="KW-0472">Membrane</keyword>
<keyword evidence="1" id="KW-0378">Hydrolase</keyword>
<dbReference type="OrthoDB" id="416741at2759"/>
<dbReference type="PANTHER" id="PTHR14950:SF36">
    <property type="entry name" value="ENDORIBONUCLEASE DCR-2"/>
    <property type="match status" value="1"/>
</dbReference>
<evidence type="ECO:0000256" key="1">
    <source>
        <dbReference type="ARBA" id="ARBA00022801"/>
    </source>
</evidence>
<evidence type="ECO:0000313" key="4">
    <source>
        <dbReference type="Proteomes" id="UP000299102"/>
    </source>
</evidence>
<keyword evidence="2" id="KW-1133">Transmembrane helix</keyword>
<dbReference type="SUPFAM" id="SSF69065">
    <property type="entry name" value="RNase III domain-like"/>
    <property type="match status" value="1"/>
</dbReference>
<gene>
    <name evidence="3" type="primary">dicer1</name>
    <name evidence="3" type="ORF">EVAR_100938_1</name>
</gene>
<keyword evidence="2" id="KW-0812">Transmembrane</keyword>
<keyword evidence="4" id="KW-1185">Reference proteome</keyword>
<comment type="caution">
    <text evidence="3">The sequence shown here is derived from an EMBL/GenBank/DDBJ whole genome shotgun (WGS) entry which is preliminary data.</text>
</comment>
<dbReference type="GO" id="GO:0005634">
    <property type="term" value="C:nucleus"/>
    <property type="evidence" value="ECO:0007669"/>
    <property type="project" value="TreeGrafter"/>
</dbReference>
<dbReference type="AlphaFoldDB" id="A0A4C1SUQ6"/>
<dbReference type="GO" id="GO:0030422">
    <property type="term" value="P:siRNA processing"/>
    <property type="evidence" value="ECO:0007669"/>
    <property type="project" value="TreeGrafter"/>
</dbReference>
<proteinExistence type="predicted"/>
<dbReference type="STRING" id="151549.A0A4C1SUQ6"/>
<dbReference type="EMBL" id="BGZK01003837">
    <property type="protein sequence ID" value="GBP04950.1"/>
    <property type="molecule type" value="Genomic_DNA"/>
</dbReference>
<dbReference type="InterPro" id="IPR036389">
    <property type="entry name" value="RNase_III_sf"/>
</dbReference>
<sequence>MKALKHIKYTGKQADDSLFDICGKTLPAKTVFYVIKNYILQIAELRDDKLQFMLLQHCIVIARLAMGFIWFLLNRFKLPPNKQGKQAVSVCLPLQSSVREPIIFLLEVKSLTHRRNFFNNASNKSFEQRKDQNKVILVPELCHNYKYPADLWLKALFLPTILHRVFYMLHAESLRRRINKFLNLDQYFQNYTPSPLEIDESLKRVLDDEGNLVKEKEHPKTVLPSLQTKKQSANSFKKIRLDNDESMWKEYLEPTDLLRNVGQVYPVELDYYHKFIMSLLPELESLKICDEMEYSKSQFDMPSQSDLVNKEIKGLTNNLKQLAITGPSEVEKIEIDMLKRNVEPDHCLKSAEQYEFLAAITAARVNDVFDMERFELLDDDCSEDGNDDTLDDECDETASSQCGKTRYNMAENIDVPKALGDIVEALIAAVYLDCRDLNKTWKCLKRLYKADLQRMHEEVCEYLPFSWANVLASKNVTSLASSKSFLFPTNRITILGLANVRASLSQFVKALNESLDVVSYTRRAPAAPDNMNG</sequence>
<evidence type="ECO:0000313" key="3">
    <source>
        <dbReference type="EMBL" id="GBP04950.1"/>
    </source>
</evidence>
<evidence type="ECO:0000256" key="2">
    <source>
        <dbReference type="SAM" id="Phobius"/>
    </source>
</evidence>
<dbReference type="GO" id="GO:0006309">
    <property type="term" value="P:apoptotic DNA fragmentation"/>
    <property type="evidence" value="ECO:0007669"/>
    <property type="project" value="TreeGrafter"/>
</dbReference>
<feature type="transmembrane region" description="Helical" evidence="2">
    <location>
        <begin position="54"/>
        <end position="73"/>
    </location>
</feature>
<dbReference type="GO" id="GO:0003723">
    <property type="term" value="F:RNA binding"/>
    <property type="evidence" value="ECO:0007669"/>
    <property type="project" value="TreeGrafter"/>
</dbReference>
<name>A0A4C1SUQ6_EUMVA</name>
<dbReference type="GO" id="GO:0004530">
    <property type="term" value="F:deoxyribonuclease I activity"/>
    <property type="evidence" value="ECO:0007669"/>
    <property type="project" value="TreeGrafter"/>
</dbReference>
<reference evidence="3 4" key="1">
    <citation type="journal article" date="2019" name="Commun. Biol.">
        <title>The bagworm genome reveals a unique fibroin gene that provides high tensile strength.</title>
        <authorList>
            <person name="Kono N."/>
            <person name="Nakamura H."/>
            <person name="Ohtoshi R."/>
            <person name="Tomita M."/>
            <person name="Numata K."/>
            <person name="Arakawa K."/>
        </authorList>
    </citation>
    <scope>NUCLEOTIDE SEQUENCE [LARGE SCALE GENOMIC DNA]</scope>
</reference>
<dbReference type="GO" id="GO:0005737">
    <property type="term" value="C:cytoplasm"/>
    <property type="evidence" value="ECO:0007669"/>
    <property type="project" value="TreeGrafter"/>
</dbReference>